<keyword evidence="9" id="KW-1185">Reference proteome</keyword>
<evidence type="ECO:0000256" key="5">
    <source>
        <dbReference type="ARBA" id="ARBA00022989"/>
    </source>
</evidence>
<protein>
    <submittedName>
        <fullName evidence="8">Uncharacterized protein</fullName>
    </submittedName>
</protein>
<reference evidence="8 9" key="1">
    <citation type="journal article" date="2023" name="Commun. Biol.">
        <title>Genome analysis of Parmales, the sister group of diatoms, reveals the evolutionary specialization of diatoms from phago-mixotrophs to photoautotrophs.</title>
        <authorList>
            <person name="Ban H."/>
            <person name="Sato S."/>
            <person name="Yoshikawa S."/>
            <person name="Yamada K."/>
            <person name="Nakamura Y."/>
            <person name="Ichinomiya M."/>
            <person name="Sato N."/>
            <person name="Blanc-Mathieu R."/>
            <person name="Endo H."/>
            <person name="Kuwata A."/>
            <person name="Ogata H."/>
        </authorList>
    </citation>
    <scope>NUCLEOTIDE SEQUENCE [LARGE SCALE GENOMIC DNA]</scope>
</reference>
<dbReference type="InterPro" id="IPR013936">
    <property type="entry name" value="CRT-like"/>
</dbReference>
<dbReference type="EMBL" id="BRYB01003981">
    <property type="protein sequence ID" value="GMI23750.1"/>
    <property type="molecule type" value="Genomic_DNA"/>
</dbReference>
<dbReference type="PANTHER" id="PTHR31326">
    <property type="entry name" value="PROTEIN CLT2, CHLOROPLASTIC"/>
    <property type="match status" value="1"/>
</dbReference>
<evidence type="ECO:0000256" key="3">
    <source>
        <dbReference type="ARBA" id="ARBA00022448"/>
    </source>
</evidence>
<keyword evidence="6 7" id="KW-0472">Membrane</keyword>
<feature type="transmembrane region" description="Helical" evidence="7">
    <location>
        <begin position="98"/>
        <end position="116"/>
    </location>
</feature>
<evidence type="ECO:0000313" key="9">
    <source>
        <dbReference type="Proteomes" id="UP001165060"/>
    </source>
</evidence>
<dbReference type="PANTHER" id="PTHR31326:SF1">
    <property type="entry name" value="PROTEIN CLT2, CHLOROPLASTIC"/>
    <property type="match status" value="1"/>
</dbReference>
<dbReference type="Pfam" id="PF08627">
    <property type="entry name" value="CRT-like"/>
    <property type="match status" value="1"/>
</dbReference>
<evidence type="ECO:0000256" key="1">
    <source>
        <dbReference type="ARBA" id="ARBA00004141"/>
    </source>
</evidence>
<keyword evidence="3" id="KW-0813">Transport</keyword>
<sequence length="117" mass="12838">MVLSCIPMTLSSIYKEIALGETELDPVFLNGWIAVFQFLFSIPLAIPAAMASDPPVYPKDLWDNISNGLSCYVGQGTIDAACGVHGDEKCAEYSIPFVNTYLLFNVSYNILIILILK</sequence>
<dbReference type="Proteomes" id="UP001165060">
    <property type="component" value="Unassembled WGS sequence"/>
</dbReference>
<comment type="subcellular location">
    <subcellularLocation>
        <location evidence="1">Membrane</location>
        <topology evidence="1">Multi-pass membrane protein</topology>
    </subcellularLocation>
</comment>
<proteinExistence type="inferred from homology"/>
<gene>
    <name evidence="8" type="ORF">TeGR_g14081</name>
</gene>
<accession>A0ABQ6MCX4</accession>
<evidence type="ECO:0000256" key="2">
    <source>
        <dbReference type="ARBA" id="ARBA00006690"/>
    </source>
</evidence>
<evidence type="ECO:0000313" key="8">
    <source>
        <dbReference type="EMBL" id="GMI23750.1"/>
    </source>
</evidence>
<keyword evidence="5 7" id="KW-1133">Transmembrane helix</keyword>
<keyword evidence="4 7" id="KW-0812">Transmembrane</keyword>
<name>A0ABQ6MCX4_9STRA</name>
<evidence type="ECO:0000256" key="7">
    <source>
        <dbReference type="SAM" id="Phobius"/>
    </source>
</evidence>
<feature type="non-terminal residue" evidence="8">
    <location>
        <position position="117"/>
    </location>
</feature>
<comment type="caution">
    <text evidence="8">The sequence shown here is derived from an EMBL/GenBank/DDBJ whole genome shotgun (WGS) entry which is preliminary data.</text>
</comment>
<organism evidence="8 9">
    <name type="scientific">Tetraparma gracilis</name>
    <dbReference type="NCBI Taxonomy" id="2962635"/>
    <lineage>
        <taxon>Eukaryota</taxon>
        <taxon>Sar</taxon>
        <taxon>Stramenopiles</taxon>
        <taxon>Ochrophyta</taxon>
        <taxon>Bolidophyceae</taxon>
        <taxon>Parmales</taxon>
        <taxon>Triparmaceae</taxon>
        <taxon>Tetraparma</taxon>
    </lineage>
</organism>
<evidence type="ECO:0000256" key="6">
    <source>
        <dbReference type="ARBA" id="ARBA00023136"/>
    </source>
</evidence>
<comment type="similarity">
    <text evidence="2">Belongs to the CRT-like transporter family.</text>
</comment>
<evidence type="ECO:0000256" key="4">
    <source>
        <dbReference type="ARBA" id="ARBA00022692"/>
    </source>
</evidence>
<feature type="transmembrane region" description="Helical" evidence="7">
    <location>
        <begin position="27"/>
        <end position="50"/>
    </location>
</feature>